<feature type="chain" id="PRO_5019214471" description="Gram-positive cocci surface proteins LPxTG domain-containing protein" evidence="3">
    <location>
        <begin position="45"/>
        <end position="774"/>
    </location>
</feature>
<gene>
    <name evidence="6" type="ORF">CBZ_11480</name>
</gene>
<keyword evidence="2" id="KW-0472">Membrane</keyword>
<dbReference type="Proteomes" id="UP000289954">
    <property type="component" value="Unassembled WGS sequence"/>
</dbReference>
<keyword evidence="3" id="KW-0732">Signal</keyword>
<feature type="domain" description="DUF7933" evidence="5">
    <location>
        <begin position="296"/>
        <end position="409"/>
    </location>
</feature>
<feature type="transmembrane region" description="Helical" evidence="2">
    <location>
        <begin position="745"/>
        <end position="765"/>
    </location>
</feature>
<dbReference type="PROSITE" id="PS51318">
    <property type="entry name" value="TAT"/>
    <property type="match status" value="1"/>
</dbReference>
<name>A0A402DPL7_9CELL</name>
<evidence type="ECO:0000256" key="2">
    <source>
        <dbReference type="SAM" id="Phobius"/>
    </source>
</evidence>
<dbReference type="OrthoDB" id="134475at2"/>
<dbReference type="EMBL" id="BIMR01000070">
    <property type="protein sequence ID" value="GCE76092.1"/>
    <property type="molecule type" value="Genomic_DNA"/>
</dbReference>
<protein>
    <recommendedName>
        <fullName evidence="8">Gram-positive cocci surface proteins LPxTG domain-containing protein</fullName>
    </recommendedName>
</protein>
<evidence type="ECO:0000313" key="6">
    <source>
        <dbReference type="EMBL" id="GCE76092.1"/>
    </source>
</evidence>
<proteinExistence type="predicted"/>
<keyword evidence="7" id="KW-1185">Reference proteome</keyword>
<dbReference type="AlphaFoldDB" id="A0A402DPL7"/>
<dbReference type="InterPro" id="IPR009459">
    <property type="entry name" value="MucBP_dom"/>
</dbReference>
<comment type="caution">
    <text evidence="6">The sequence shown here is derived from an EMBL/GenBank/DDBJ whole genome shotgun (WGS) entry which is preliminary data.</text>
</comment>
<feature type="domain" description="MucBP" evidence="4">
    <location>
        <begin position="648"/>
        <end position="708"/>
    </location>
</feature>
<keyword evidence="2" id="KW-0812">Transmembrane</keyword>
<dbReference type="Pfam" id="PF25564">
    <property type="entry name" value="DUF7933"/>
    <property type="match status" value="1"/>
</dbReference>
<dbReference type="InterPro" id="IPR006311">
    <property type="entry name" value="TAT_signal"/>
</dbReference>
<organism evidence="6 7">
    <name type="scientific">Cellulomonas biazotea</name>
    <dbReference type="NCBI Taxonomy" id="1709"/>
    <lineage>
        <taxon>Bacteria</taxon>
        <taxon>Bacillati</taxon>
        <taxon>Actinomycetota</taxon>
        <taxon>Actinomycetes</taxon>
        <taxon>Micrococcales</taxon>
        <taxon>Cellulomonadaceae</taxon>
        <taxon>Cellulomonas</taxon>
    </lineage>
</organism>
<keyword evidence="2" id="KW-1133">Transmembrane helix</keyword>
<accession>A0A402DPL7</accession>
<dbReference type="InterPro" id="IPR057693">
    <property type="entry name" value="DUF7933"/>
</dbReference>
<evidence type="ECO:0000259" key="5">
    <source>
        <dbReference type="Pfam" id="PF25564"/>
    </source>
</evidence>
<dbReference type="Gene3D" id="3.10.20.320">
    <property type="entry name" value="Putative peptidoglycan bound protein (lpxtg motif)"/>
    <property type="match status" value="4"/>
</dbReference>
<feature type="domain" description="MucBP" evidence="4">
    <location>
        <begin position="570"/>
        <end position="631"/>
    </location>
</feature>
<feature type="domain" description="MucBP" evidence="4">
    <location>
        <begin position="499"/>
        <end position="559"/>
    </location>
</feature>
<evidence type="ECO:0000259" key="4">
    <source>
        <dbReference type="Pfam" id="PF06458"/>
    </source>
</evidence>
<feature type="domain" description="MucBP" evidence="4">
    <location>
        <begin position="428"/>
        <end position="488"/>
    </location>
</feature>
<evidence type="ECO:0000256" key="1">
    <source>
        <dbReference type="ARBA" id="ARBA00022737"/>
    </source>
</evidence>
<sequence length="774" mass="79909">MTTAPSTTSRTTRATRRARTALGAGLAATLAGGLVVAASPGAHATPGHPGVPADAPVVFHEDFERAPDSGPRTMLDAYGGGLYTADPYWMNATKANGMVLSWGNTAVKGDGTGAQNGTEDTAFATLRQLAEAIGTVNGSTDPRTNTVVSAYTQSKGDAPAGGKVMFATTPANPVTVPDGNGRFLAFSMSAAAANCRDAAHPDRRDPQYALFVAQDGVETALSTSPINPCKDPRARAVPVSKLANGTTSTVFAGQFASEHSFLYDGEEFGFVIRNTTSEHLGDDGAFDDIKVLDVTPQLDKAFGVSQAATGESVRLTFTVTNTAELANKKGWAFTDALPAGLVVADVPNLVVDGTATVVAEPGSDAVTVTAGDLEAGDAALTIALDVTSTVAGTYTNGPANITVRKGLDAPDSTTVTFVDPAPATGSLIVRHVDEHGEDLVDPATTTEPVGTTYGTDARSFPGYELVEVTGATSGTYAEGTTEVVYVYRPVPAPKVGDLVVRYVDEHGVEVAGTDRSDGTPGDAYDTTAKDVPGYTLVTRPENAAGRLVEGTTEVVYVYTKDVPAPGPADLTVRWVAEDGTPLADRLDRTGVVGEDYTTEARSFDGYTLVAVPTNATGTLAVTPTEVVYVYRKDVPAPEPTPAPAPADLTVRFVDEAGNPLADPTHRDGTQGEHYDTTPAALAGYELVAVPANASGEMEPGTEVVYVYRKLDVTPPTEPPYLSEVLAAPDATTTGPQRLASTGSPAGALGGLALVLALAGTALHLVHRRGGQKEA</sequence>
<reference evidence="6 7" key="1">
    <citation type="submission" date="2019-01" db="EMBL/GenBank/DDBJ databases">
        <title>Draft genome sequence of Cellulomonas takizawaensis strain TKZ-21.</title>
        <authorList>
            <person name="Yamamura H."/>
            <person name="Hayashi T."/>
            <person name="Hamada M."/>
            <person name="Serisawa Y."/>
            <person name="Matsuyama K."/>
            <person name="Nakagawa Y."/>
            <person name="Otoguro M."/>
            <person name="Yanagida F."/>
            <person name="Hayakawa M."/>
        </authorList>
    </citation>
    <scope>NUCLEOTIDE SEQUENCE [LARGE SCALE GENOMIC DNA]</scope>
    <source>
        <strain evidence="6 7">NBRC12680</strain>
    </source>
</reference>
<dbReference type="Pfam" id="PF06458">
    <property type="entry name" value="MucBP"/>
    <property type="match status" value="4"/>
</dbReference>
<evidence type="ECO:0000313" key="7">
    <source>
        <dbReference type="Proteomes" id="UP000289954"/>
    </source>
</evidence>
<keyword evidence="1" id="KW-0677">Repeat</keyword>
<evidence type="ECO:0000256" key="3">
    <source>
        <dbReference type="SAM" id="SignalP"/>
    </source>
</evidence>
<dbReference type="RefSeq" id="WP_130780698.1">
    <property type="nucleotide sequence ID" value="NZ_BIMR01000070.1"/>
</dbReference>
<feature type="signal peptide" evidence="3">
    <location>
        <begin position="1"/>
        <end position="44"/>
    </location>
</feature>
<evidence type="ECO:0008006" key="8">
    <source>
        <dbReference type="Google" id="ProtNLM"/>
    </source>
</evidence>